<dbReference type="PRINTS" id="PR00929">
    <property type="entry name" value="ATHOOK"/>
</dbReference>
<feature type="compositionally biased region" description="Polar residues" evidence="1">
    <location>
        <begin position="727"/>
        <end position="736"/>
    </location>
</feature>
<feature type="region of interest" description="Disordered" evidence="1">
    <location>
        <begin position="512"/>
        <end position="579"/>
    </location>
</feature>
<feature type="compositionally biased region" description="Polar residues" evidence="1">
    <location>
        <begin position="664"/>
        <end position="676"/>
    </location>
</feature>
<feature type="region of interest" description="Disordered" evidence="1">
    <location>
        <begin position="201"/>
        <end position="221"/>
    </location>
</feature>
<accession>A0AAW1WVM5</accession>
<feature type="region of interest" description="Disordered" evidence="1">
    <location>
        <begin position="92"/>
        <end position="129"/>
    </location>
</feature>
<feature type="compositionally biased region" description="Basic and acidic residues" evidence="1">
    <location>
        <begin position="677"/>
        <end position="699"/>
    </location>
</feature>
<organism evidence="3 4">
    <name type="scientific">Rubus argutus</name>
    <name type="common">Southern blackberry</name>
    <dbReference type="NCBI Taxonomy" id="59490"/>
    <lineage>
        <taxon>Eukaryota</taxon>
        <taxon>Viridiplantae</taxon>
        <taxon>Streptophyta</taxon>
        <taxon>Embryophyta</taxon>
        <taxon>Tracheophyta</taxon>
        <taxon>Spermatophyta</taxon>
        <taxon>Magnoliopsida</taxon>
        <taxon>eudicotyledons</taxon>
        <taxon>Gunneridae</taxon>
        <taxon>Pentapetalae</taxon>
        <taxon>rosids</taxon>
        <taxon>fabids</taxon>
        <taxon>Rosales</taxon>
        <taxon>Rosaceae</taxon>
        <taxon>Rosoideae</taxon>
        <taxon>Rosoideae incertae sedis</taxon>
        <taxon>Rubus</taxon>
    </lineage>
</organism>
<dbReference type="GO" id="GO:0003677">
    <property type="term" value="F:DNA binding"/>
    <property type="evidence" value="ECO:0007669"/>
    <property type="project" value="InterPro"/>
</dbReference>
<name>A0AAW1WVM5_RUBAR</name>
<dbReference type="SMART" id="SM00384">
    <property type="entry name" value="AT_hook"/>
    <property type="match status" value="4"/>
</dbReference>
<feature type="compositionally biased region" description="Basic and acidic residues" evidence="1">
    <location>
        <begin position="92"/>
        <end position="102"/>
    </location>
</feature>
<dbReference type="EMBL" id="JBEDUW010000005">
    <property type="protein sequence ID" value="KAK9927764.1"/>
    <property type="molecule type" value="Genomic_DNA"/>
</dbReference>
<dbReference type="InterPro" id="IPR017956">
    <property type="entry name" value="AT_hook_DNA-bd_motif"/>
</dbReference>
<evidence type="ECO:0000256" key="1">
    <source>
        <dbReference type="SAM" id="MobiDB-lite"/>
    </source>
</evidence>
<feature type="region of interest" description="Disordered" evidence="1">
    <location>
        <begin position="1"/>
        <end position="70"/>
    </location>
</feature>
<keyword evidence="2" id="KW-1133">Transmembrane helix</keyword>
<feature type="compositionally biased region" description="Basic residues" evidence="1">
    <location>
        <begin position="555"/>
        <end position="566"/>
    </location>
</feature>
<keyword evidence="2" id="KW-0812">Transmembrane</keyword>
<feature type="region of interest" description="Disordered" evidence="1">
    <location>
        <begin position="429"/>
        <end position="473"/>
    </location>
</feature>
<feature type="compositionally biased region" description="Basic and acidic residues" evidence="1">
    <location>
        <begin position="638"/>
        <end position="649"/>
    </location>
</feature>
<gene>
    <name evidence="3" type="ORF">M0R45_024931</name>
</gene>
<feature type="region of interest" description="Disordered" evidence="1">
    <location>
        <begin position="616"/>
        <end position="798"/>
    </location>
</feature>
<feature type="transmembrane region" description="Helical" evidence="2">
    <location>
        <begin position="274"/>
        <end position="294"/>
    </location>
</feature>
<feature type="compositionally biased region" description="Basic and acidic residues" evidence="1">
    <location>
        <begin position="787"/>
        <end position="798"/>
    </location>
</feature>
<reference evidence="3 4" key="1">
    <citation type="journal article" date="2023" name="G3 (Bethesda)">
        <title>A chromosome-length genome assembly and annotation of blackberry (Rubus argutus, cv. 'Hillquist').</title>
        <authorList>
            <person name="Bruna T."/>
            <person name="Aryal R."/>
            <person name="Dudchenko O."/>
            <person name="Sargent D.J."/>
            <person name="Mead D."/>
            <person name="Buti M."/>
            <person name="Cavallini A."/>
            <person name="Hytonen T."/>
            <person name="Andres J."/>
            <person name="Pham M."/>
            <person name="Weisz D."/>
            <person name="Mascagni F."/>
            <person name="Usai G."/>
            <person name="Natali L."/>
            <person name="Bassil N."/>
            <person name="Fernandez G.E."/>
            <person name="Lomsadze A."/>
            <person name="Armour M."/>
            <person name="Olukolu B."/>
            <person name="Poorten T."/>
            <person name="Britton C."/>
            <person name="Davik J."/>
            <person name="Ashrafi H."/>
            <person name="Aiden E.L."/>
            <person name="Borodovsky M."/>
            <person name="Worthington M."/>
        </authorList>
    </citation>
    <scope>NUCLEOTIDE SEQUENCE [LARGE SCALE GENOMIC DNA]</scope>
    <source>
        <strain evidence="3">PI 553951</strain>
    </source>
</reference>
<comment type="caution">
    <text evidence="3">The sequence shown here is derived from an EMBL/GenBank/DDBJ whole genome shotgun (WGS) entry which is preliminary data.</text>
</comment>
<feature type="compositionally biased region" description="Basic and acidic residues" evidence="1">
    <location>
        <begin position="540"/>
        <end position="554"/>
    </location>
</feature>
<evidence type="ECO:0000313" key="4">
    <source>
        <dbReference type="Proteomes" id="UP001457282"/>
    </source>
</evidence>
<dbReference type="Proteomes" id="UP001457282">
    <property type="component" value="Unassembled WGS sequence"/>
</dbReference>
<evidence type="ECO:0000313" key="3">
    <source>
        <dbReference type="EMBL" id="KAK9927764.1"/>
    </source>
</evidence>
<proteinExistence type="predicted"/>
<evidence type="ECO:0000256" key="2">
    <source>
        <dbReference type="SAM" id="Phobius"/>
    </source>
</evidence>
<keyword evidence="2" id="KW-0472">Membrane</keyword>
<dbReference type="AlphaFoldDB" id="A0AAW1WVM5"/>
<keyword evidence="4" id="KW-1185">Reference proteome</keyword>
<feature type="compositionally biased region" description="Polar residues" evidence="1">
    <location>
        <begin position="429"/>
        <end position="459"/>
    </location>
</feature>
<sequence>MSAEGVEHTKLGEKLAQVSETGERSRVAMSRTAKSRTDSTRTTSLVVDYQNGYPEPPYEQQDEVNGEKSQNQMQVTKVIVAGQTCKVIEEPRIEVTEQHREYGPQSEEPSQEEQHGKMVDDENGSPIEQQGEVDGHQIHIQLQEFVVEIQNVAPEKYQVTEQQTEHGRQSQEPIQEQNIQNQMQEIVGSVEKQIDAKLKYKAPEDQIEEQRQRKEQQGEVTEKHIEGIKRQIQFQEEVVEVITNLTRPEAHQIENVSELQEQIELLSKIFNSGLAIFSLCVILVGLLFIFYVPLSHFNNNSMQESFSKKKEKAAATAVNSNPPLPSQKLPYHGSSTFSRENCVELLRITHKLQEQTHKVQESLLDLLTTRELSQTTPKPILDLEERPMLMAGSCREREYIHCQEQQPRDPVQEKSLKCDRKAVELSCQTQTQEPARQSQLHPPGQRQSKSSSLLTTSVGELSPRRNQDTQLLNIRETEMRQKLKRSAEETGQTQLQQRQLRLRGKILSEPMTESLPSEHHYEQPQGRKHQSIGGITKLNSHNEHNGELQPPKHPEKPKKPRGRPPKRQLNAAAAEDVSLPAKYQKLQEEPESQRQGRPPKLHGKIVLGLLAASQSEPALSMTKSPVLKLNPGNEHDDDLQPPKHPEQPQRRRGRPRKLNLDNELVNNCSPQSNLSIRKSEGEEPPKKFNPDNEHHDDLQAPRLPEQPPKQRGRPRKLNPDNELVKNCNPQSNLSSHKSGEEWSPKLNPGNEHHDELLPPKQPEQPQSPKRRGRPRKLISENELNVRSQEKSHRGIRHSERLKEHKDSTMVVVGT</sequence>
<feature type="compositionally biased region" description="Basic and acidic residues" evidence="1">
    <location>
        <begin position="1"/>
        <end position="13"/>
    </location>
</feature>
<protein>
    <submittedName>
        <fullName evidence="3">Uncharacterized protein</fullName>
    </submittedName>
</protein>